<protein>
    <recommendedName>
        <fullName evidence="8">Antitermination protein Q</fullName>
    </recommendedName>
</protein>
<dbReference type="InterPro" id="IPR010534">
    <property type="entry name" value="Phage_933W_GpQ"/>
</dbReference>
<dbReference type="GO" id="GO:0060567">
    <property type="term" value="P:negative regulation of termination of DNA-templated transcription"/>
    <property type="evidence" value="ECO:0007669"/>
    <property type="project" value="InterPro"/>
</dbReference>
<reference evidence="6" key="1">
    <citation type="submission" date="2022-07" db="EMBL/GenBank/DDBJ databases">
        <title>Genome-based characterization of novel serogroup A variants of Pasteurella multocida.</title>
        <authorList>
            <person name="Prajapati A."/>
            <person name="Yogisharadhya R."/>
            <person name="Mohanty N."/>
            <person name="Chanda M."/>
            <person name="Mendem S.K."/>
            <person name="Siddaramappa S."/>
            <person name="Shivachandra S.B."/>
        </authorList>
    </citation>
    <scope>NUCLEOTIDE SEQUENCE</scope>
    <source>
        <strain evidence="6">NIVEDIPm19</strain>
    </source>
</reference>
<proteinExistence type="inferred from homology"/>
<evidence type="ECO:0000313" key="6">
    <source>
        <dbReference type="EMBL" id="MDA5624289.1"/>
    </source>
</evidence>
<organism evidence="6 7">
    <name type="scientific">Pasteurella multocida</name>
    <dbReference type="NCBI Taxonomy" id="747"/>
    <lineage>
        <taxon>Bacteria</taxon>
        <taxon>Pseudomonadati</taxon>
        <taxon>Pseudomonadota</taxon>
        <taxon>Gammaproteobacteria</taxon>
        <taxon>Pasteurellales</taxon>
        <taxon>Pasteurellaceae</taxon>
        <taxon>Pasteurella</taxon>
    </lineage>
</organism>
<name>A0A9X3ZM40_PASMD</name>
<evidence type="ECO:0000313" key="7">
    <source>
        <dbReference type="Proteomes" id="UP001145481"/>
    </source>
</evidence>
<comment type="similarity">
    <text evidence="1">Belongs to the phage antitermination Q type 1 family.</text>
</comment>
<accession>A0A9X3ZM40</accession>
<dbReference type="Proteomes" id="UP001145481">
    <property type="component" value="Unassembled WGS sequence"/>
</dbReference>
<evidence type="ECO:0000256" key="4">
    <source>
        <dbReference type="ARBA" id="ARBA00023163"/>
    </source>
</evidence>
<keyword evidence="3" id="KW-0238">DNA-binding</keyword>
<evidence type="ECO:0008006" key="8">
    <source>
        <dbReference type="Google" id="ProtNLM"/>
    </source>
</evidence>
<evidence type="ECO:0000256" key="2">
    <source>
        <dbReference type="ARBA" id="ARBA00023015"/>
    </source>
</evidence>
<sequence>MTTINRSDVKKMLRKWGHWGNIRFGTEYPSSAPLMYQRQKIAYCSSRCNDAQGMILDQFVSNLACVNEEYRELLVAVYVYQVPLSVISKENDRAERTIRDWLETAELIVLGQIIQNRKTMATLSFLVA</sequence>
<evidence type="ECO:0000313" key="5">
    <source>
        <dbReference type="EMBL" id="MDA5624271.1"/>
    </source>
</evidence>
<keyword evidence="4" id="KW-0804">Transcription</keyword>
<dbReference type="EMBL" id="JANJHC010000045">
    <property type="protein sequence ID" value="MDA5624271.1"/>
    <property type="molecule type" value="Genomic_DNA"/>
</dbReference>
<dbReference type="GO" id="GO:0003677">
    <property type="term" value="F:DNA binding"/>
    <property type="evidence" value="ECO:0007669"/>
    <property type="project" value="UniProtKB-KW"/>
</dbReference>
<dbReference type="AlphaFoldDB" id="A0A9X3ZM40"/>
<gene>
    <name evidence="5" type="ORF">NM948_12120</name>
    <name evidence="6" type="ORF">NM948_12210</name>
</gene>
<evidence type="ECO:0000256" key="3">
    <source>
        <dbReference type="ARBA" id="ARBA00023125"/>
    </source>
</evidence>
<keyword evidence="2" id="KW-0805">Transcription regulation</keyword>
<dbReference type="EMBL" id="JANJHC010000047">
    <property type="protein sequence ID" value="MDA5624289.1"/>
    <property type="molecule type" value="Genomic_DNA"/>
</dbReference>
<evidence type="ECO:0000256" key="1">
    <source>
        <dbReference type="ARBA" id="ARBA00010234"/>
    </source>
</evidence>
<dbReference type="RefSeq" id="WP_167829995.1">
    <property type="nucleotide sequence ID" value="NZ_AP025519.1"/>
</dbReference>
<dbReference type="Pfam" id="PF06530">
    <property type="entry name" value="Phage_antitermQ"/>
    <property type="match status" value="1"/>
</dbReference>
<comment type="caution">
    <text evidence="6">The sequence shown here is derived from an EMBL/GenBank/DDBJ whole genome shotgun (WGS) entry which is preliminary data.</text>
</comment>